<dbReference type="FunFam" id="3.40.850.10:FF:000008">
    <property type="entry name" value="Putative unconventional myosin-IXa"/>
    <property type="match status" value="1"/>
</dbReference>
<feature type="domain" description="Ras-associating" evidence="12">
    <location>
        <begin position="362"/>
        <end position="442"/>
    </location>
</feature>
<dbReference type="InterPro" id="IPR001670">
    <property type="entry name" value="ADH_Fe/GldA"/>
</dbReference>
<protein>
    <submittedName>
        <fullName evidence="14">Uncharacterized protein</fullName>
    </submittedName>
</protein>
<dbReference type="GO" id="GO:0051015">
    <property type="term" value="F:actin filament binding"/>
    <property type="evidence" value="ECO:0007669"/>
    <property type="project" value="TreeGrafter"/>
</dbReference>
<evidence type="ECO:0000256" key="3">
    <source>
        <dbReference type="ARBA" id="ARBA00022737"/>
    </source>
</evidence>
<dbReference type="Gene3D" id="1.10.10.820">
    <property type="match status" value="1"/>
</dbReference>
<dbReference type="GO" id="GO:0005884">
    <property type="term" value="C:actin filament"/>
    <property type="evidence" value="ECO:0007669"/>
    <property type="project" value="TreeGrafter"/>
</dbReference>
<proteinExistence type="inferred from homology"/>
<keyword evidence="11" id="KW-0009">Actin-binding</keyword>
<name>A0AA36CS67_9BILA</name>
<dbReference type="InterPro" id="IPR036023">
    <property type="entry name" value="MYSc_Myo9"/>
</dbReference>
<keyword evidence="5" id="KW-0479">Metal-binding</keyword>
<dbReference type="GO" id="GO:0016459">
    <property type="term" value="C:myosin complex"/>
    <property type="evidence" value="ECO:0007669"/>
    <property type="project" value="UniProtKB-KW"/>
</dbReference>
<dbReference type="GO" id="GO:0004022">
    <property type="term" value="F:alcohol dehydrogenase (NAD+) activity"/>
    <property type="evidence" value="ECO:0007669"/>
    <property type="project" value="InterPro"/>
</dbReference>
<keyword evidence="8" id="KW-0175">Coiled coil</keyword>
<dbReference type="GO" id="GO:0000146">
    <property type="term" value="F:microfilament motor activity"/>
    <property type="evidence" value="ECO:0007669"/>
    <property type="project" value="InterPro"/>
</dbReference>
<dbReference type="Pfam" id="PF00612">
    <property type="entry name" value="IQ"/>
    <property type="match status" value="1"/>
</dbReference>
<evidence type="ECO:0000256" key="1">
    <source>
        <dbReference type="ARBA" id="ARBA00004496"/>
    </source>
</evidence>
<dbReference type="CDD" id="cd01385">
    <property type="entry name" value="MYSc_Myo9"/>
    <property type="match status" value="1"/>
</dbReference>
<dbReference type="PROSITE" id="PS51456">
    <property type="entry name" value="MYOSIN_MOTOR"/>
    <property type="match status" value="1"/>
</dbReference>
<evidence type="ECO:0000256" key="5">
    <source>
        <dbReference type="ARBA" id="ARBA00022771"/>
    </source>
</evidence>
<dbReference type="InterPro" id="IPR001609">
    <property type="entry name" value="Myosin_head_motor_dom-like"/>
</dbReference>
<feature type="domain" description="Myosin motor" evidence="13">
    <location>
        <begin position="471"/>
        <end position="1233"/>
    </location>
</feature>
<keyword evidence="2" id="KW-0963">Cytoplasm</keyword>
<comment type="subcellular location">
    <subcellularLocation>
        <location evidence="1">Cytoplasm</location>
    </subcellularLocation>
</comment>
<comment type="similarity">
    <text evidence="11">Belongs to the TRAFAC class myosin-kinesin ATPase superfamily. Myosin family.</text>
</comment>
<dbReference type="SMART" id="SM00314">
    <property type="entry name" value="RA"/>
    <property type="match status" value="1"/>
</dbReference>
<keyword evidence="7" id="KW-0560">Oxidoreductase</keyword>
<evidence type="ECO:0000256" key="7">
    <source>
        <dbReference type="ARBA" id="ARBA00023002"/>
    </source>
</evidence>
<evidence type="ECO:0000256" key="10">
    <source>
        <dbReference type="ARBA" id="ARBA00023175"/>
    </source>
</evidence>
<dbReference type="SUPFAM" id="SSF52540">
    <property type="entry name" value="P-loop containing nucleoside triphosphate hydrolases"/>
    <property type="match status" value="1"/>
</dbReference>
<dbReference type="GO" id="GO:0035556">
    <property type="term" value="P:intracellular signal transduction"/>
    <property type="evidence" value="ECO:0007669"/>
    <property type="project" value="InterPro"/>
</dbReference>
<dbReference type="PROSITE" id="PS50096">
    <property type="entry name" value="IQ"/>
    <property type="match status" value="2"/>
</dbReference>
<dbReference type="InterPro" id="IPR056798">
    <property type="entry name" value="ADH_Fe_C"/>
</dbReference>
<evidence type="ECO:0000256" key="9">
    <source>
        <dbReference type="ARBA" id="ARBA00023123"/>
    </source>
</evidence>
<keyword evidence="6 11" id="KW-0067">ATP-binding</keyword>
<dbReference type="PRINTS" id="PR00193">
    <property type="entry name" value="MYOSINHEAVY"/>
</dbReference>
<feature type="region of interest" description="Actin-binding" evidence="11">
    <location>
        <begin position="1113"/>
        <end position="1135"/>
    </location>
</feature>
<dbReference type="GO" id="GO:0005524">
    <property type="term" value="F:ATP binding"/>
    <property type="evidence" value="ECO:0007669"/>
    <property type="project" value="UniProtKB-UniRule"/>
</dbReference>
<dbReference type="SMART" id="SM00015">
    <property type="entry name" value="IQ"/>
    <property type="match status" value="4"/>
</dbReference>
<organism evidence="14 15">
    <name type="scientific">Mesorhabditis spiculigera</name>
    <dbReference type="NCBI Taxonomy" id="96644"/>
    <lineage>
        <taxon>Eukaryota</taxon>
        <taxon>Metazoa</taxon>
        <taxon>Ecdysozoa</taxon>
        <taxon>Nematoda</taxon>
        <taxon>Chromadorea</taxon>
        <taxon>Rhabditida</taxon>
        <taxon>Rhabditina</taxon>
        <taxon>Rhabditomorpha</taxon>
        <taxon>Rhabditoidea</taxon>
        <taxon>Rhabditidae</taxon>
        <taxon>Mesorhabditinae</taxon>
        <taxon>Mesorhabditis</taxon>
    </lineage>
</organism>
<dbReference type="PROSITE" id="PS50200">
    <property type="entry name" value="RA"/>
    <property type="match status" value="1"/>
</dbReference>
<evidence type="ECO:0000313" key="15">
    <source>
        <dbReference type="Proteomes" id="UP001177023"/>
    </source>
</evidence>
<dbReference type="SUPFAM" id="SSF56796">
    <property type="entry name" value="Dehydroquinate synthase-like"/>
    <property type="match status" value="1"/>
</dbReference>
<dbReference type="InterPro" id="IPR000159">
    <property type="entry name" value="RA_dom"/>
</dbReference>
<dbReference type="Pfam" id="PF25137">
    <property type="entry name" value="ADH_Fe_C"/>
    <property type="match status" value="1"/>
</dbReference>
<evidence type="ECO:0000259" key="12">
    <source>
        <dbReference type="PROSITE" id="PS50200"/>
    </source>
</evidence>
<evidence type="ECO:0000313" key="14">
    <source>
        <dbReference type="EMBL" id="CAJ0574023.1"/>
    </source>
</evidence>
<reference evidence="14" key="1">
    <citation type="submission" date="2023-06" db="EMBL/GenBank/DDBJ databases">
        <authorList>
            <person name="Delattre M."/>
        </authorList>
    </citation>
    <scope>NUCLEOTIDE SEQUENCE</scope>
    <source>
        <strain evidence="14">AF72</strain>
    </source>
</reference>
<evidence type="ECO:0000259" key="13">
    <source>
        <dbReference type="PROSITE" id="PS51456"/>
    </source>
</evidence>
<dbReference type="Pfam" id="PF00063">
    <property type="entry name" value="Myosin_head"/>
    <property type="match status" value="2"/>
</dbReference>
<evidence type="ECO:0000256" key="2">
    <source>
        <dbReference type="ARBA" id="ARBA00022490"/>
    </source>
</evidence>
<evidence type="ECO:0000256" key="8">
    <source>
        <dbReference type="ARBA" id="ARBA00023054"/>
    </source>
</evidence>
<keyword evidence="15" id="KW-1185">Reference proteome</keyword>
<accession>A0AA36CS67</accession>
<keyword evidence="4 11" id="KW-0547">Nucleotide-binding</keyword>
<dbReference type="GO" id="GO:0005096">
    <property type="term" value="F:GTPase activator activity"/>
    <property type="evidence" value="ECO:0007669"/>
    <property type="project" value="InterPro"/>
</dbReference>
<dbReference type="Gene3D" id="1.20.58.530">
    <property type="match status" value="2"/>
</dbReference>
<dbReference type="Pfam" id="PF00465">
    <property type="entry name" value="Fe-ADH"/>
    <property type="match status" value="2"/>
</dbReference>
<dbReference type="Gene3D" id="1.20.5.190">
    <property type="match status" value="2"/>
</dbReference>
<dbReference type="InterPro" id="IPR042157">
    <property type="entry name" value="HOT"/>
</dbReference>
<keyword evidence="5" id="KW-0863">Zinc-finger</keyword>
<dbReference type="CDD" id="cd08190">
    <property type="entry name" value="HOT"/>
    <property type="match status" value="1"/>
</dbReference>
<dbReference type="InterPro" id="IPR000048">
    <property type="entry name" value="IQ_motif_EF-hand-BS"/>
</dbReference>
<dbReference type="Gene3D" id="1.20.1090.10">
    <property type="entry name" value="Dehydroquinate synthase-like - alpha domain"/>
    <property type="match status" value="1"/>
</dbReference>
<sequence>MIFSTLRFGRGVTQEIGHDLRTLKARKILVVTDPVVANTVAFEQVHQSLKRHEIPFTVFDDVKVEPSDASRSQIPERPMLPLIAVPTTAGTGSETTGAAIMDFPEHGCKSGIRLRCIKPLLALVDPLNVVSMPKYVAVYSGFDVLCHALESYTALPYNERVPRPRSPAERPLYQGSNPIISKYFRRSVFDPSDEEARTQMMLAASFAGIGFGNAGVHIAHGLSYPISSQGKRYTDPDYPKNSPLIPHGLSVVTTAAADFEFTAHACPDRHREAAIALGAEIPISAKPETIGKILADEIRGFARDFKTPNGLTALGFDVSDCERLTEAAIHSVPNIAAHAVTVYLFVFNPEREEDRLVLDFHKRATTEELIDRVLHMRHDLVEQTADEMELVEVMGTPDGHTFKERKLDAGEYPVAVQSLWGGRALSDAQAPKHRFVLRHKGVRSVSRFGSAEAASAIDAFLAKFLTQPQDREYADLCNLPELTEQTLLDNLRDRFNSGHIYTYIGPILVAVNPFSFFPIYNPKYARLYCSSALGSLPPHIFAIADVTYHNMLRIKENQCVVISGESGSGKTESTNFLLHHLTTLSQKGSTGCSVEQTLLSAGPVLEAFGNAVTAQNNNSSRFGKFIKVNYRENGMVSGANVEIYLLEKSRIISQAVGERNYHVFYYLLEGATEEERKEFFLMKPDDYNYLNQAMLAVGFPPTTQHTLQAIISAVLLLGNIKYIKRQGYHSDEAAYIENEEVVGLVAKLLNIRADHLSQALTMKRTITKNDTVISRYSVSEATNTRDAMAKCLYNALFHWIVLRINQQLLRAQSPTNGYYIGILDIFGFEDVGGQKNSYEQLCINYANEHLQAYFNQHIFQFEQEEYLKEGISWTNIEYTDNTECLHLFQAKPYGILRLIDEESNIHNGTDQSMLDKLNQFLKNNEFYEMPQKREKAFIVAHYAGKVKYQITGFREKNKDLMRHDVLVTLKNSKYGVVRELVGSDPVAVYRWTLVRSVFRALQAFKQAARTIQRSESAGHLGVQDEGVARGRRSSDSQLSAFLRGELRLSIPDFCDTSVFGTITSQARRSMLRPQKERLSTLKSLQILRDAMGRKRGVTSQKPTSVSRQFEYSLIRLMSTLSSATPYFIRCIKSNNEKIANHFDEDIILRQLRYTGMLETVRIRRAGYSVRIEYEAFINQYRILLPGGLDSRVEDVQTFIRNHPQIQEENVQYGLTKVFMRDAEKLILDEFLHRTIMHHIVTLQRWFRTVLARKKYLRLRAGVVRIQAMFRGMQLRNKLRQQSYAAMVIQTNWRRYRDEMRYKQLRATIIALQAAYRGAETRKRIGDIPRKGFNRFHITKIHTFQLPKFDLTNPASLAEFATSSDECSSEDESDDGLDLTPSEGDVFGTFPDDNVDLDVEFTFEDTKLKLIEEGPENAFHRRQSLAATASTSKLKMLRRAASTESDQIARKGETLRTLDEVGFKGF</sequence>
<dbReference type="Gene3D" id="3.40.50.1970">
    <property type="match status" value="2"/>
</dbReference>
<dbReference type="Proteomes" id="UP001177023">
    <property type="component" value="Unassembled WGS sequence"/>
</dbReference>
<dbReference type="FunFam" id="1.20.58.530:FF:000005">
    <property type="entry name" value="unconventional myosin-IXa isoform X1"/>
    <property type="match status" value="1"/>
</dbReference>
<feature type="binding site" evidence="11">
    <location>
        <begin position="564"/>
        <end position="571"/>
    </location>
    <ligand>
        <name>ATP</name>
        <dbReference type="ChEBI" id="CHEBI:30616"/>
    </ligand>
</feature>
<dbReference type="EMBL" id="CATQJA010002626">
    <property type="protein sequence ID" value="CAJ0574023.1"/>
    <property type="molecule type" value="Genomic_DNA"/>
</dbReference>
<dbReference type="Gene3D" id="3.40.850.10">
    <property type="entry name" value="Kinesin motor domain"/>
    <property type="match status" value="2"/>
</dbReference>
<keyword evidence="3" id="KW-0677">Repeat</keyword>
<dbReference type="SMART" id="SM00242">
    <property type="entry name" value="MYSc"/>
    <property type="match status" value="1"/>
</dbReference>
<dbReference type="InterPro" id="IPR018211">
    <property type="entry name" value="ADH_Fe_CS"/>
</dbReference>
<dbReference type="InterPro" id="IPR027417">
    <property type="entry name" value="P-loop_NTPase"/>
</dbReference>
<dbReference type="Gene3D" id="3.30.70.1590">
    <property type="match status" value="1"/>
</dbReference>
<keyword evidence="5" id="KW-0862">Zinc</keyword>
<dbReference type="GO" id="GO:0008270">
    <property type="term" value="F:zinc ion binding"/>
    <property type="evidence" value="ECO:0007669"/>
    <property type="project" value="UniProtKB-KW"/>
</dbReference>
<dbReference type="PANTHER" id="PTHR46184:SF5">
    <property type="entry name" value="UNCONVENTIONAL MYOSIN-IXA-LIKE"/>
    <property type="match status" value="1"/>
</dbReference>
<evidence type="ECO:0000256" key="11">
    <source>
        <dbReference type="PROSITE-ProRule" id="PRU00782"/>
    </source>
</evidence>
<dbReference type="InterPro" id="IPR036961">
    <property type="entry name" value="Kinesin_motor_dom_sf"/>
</dbReference>
<evidence type="ECO:0000256" key="4">
    <source>
        <dbReference type="ARBA" id="ARBA00022741"/>
    </source>
</evidence>
<dbReference type="PANTHER" id="PTHR46184">
    <property type="entry name" value="UNCONVENTIONAL MYOSIN-IXB-LIKE PROTEIN"/>
    <property type="match status" value="1"/>
</dbReference>
<keyword evidence="9 11" id="KW-0518">Myosin</keyword>
<feature type="non-terminal residue" evidence="14">
    <location>
        <position position="1465"/>
    </location>
</feature>
<dbReference type="GO" id="GO:0005737">
    <property type="term" value="C:cytoplasm"/>
    <property type="evidence" value="ECO:0007669"/>
    <property type="project" value="UniProtKB-SubCell"/>
</dbReference>
<keyword evidence="10 11" id="KW-0505">Motor protein</keyword>
<dbReference type="Gene3D" id="1.20.120.720">
    <property type="entry name" value="Myosin VI head, motor domain, U50 subdomain"/>
    <property type="match status" value="1"/>
</dbReference>
<evidence type="ECO:0000256" key="6">
    <source>
        <dbReference type="ARBA" id="ARBA00022840"/>
    </source>
</evidence>
<dbReference type="PROSITE" id="PS00913">
    <property type="entry name" value="ADH_IRON_1"/>
    <property type="match status" value="1"/>
</dbReference>
<dbReference type="InterPro" id="IPR046987">
    <property type="entry name" value="Myo9"/>
</dbReference>
<comment type="caution">
    <text evidence="14">The sequence shown here is derived from an EMBL/GenBank/DDBJ whole genome shotgun (WGS) entry which is preliminary data.</text>
</comment>
<gene>
    <name evidence="14" type="ORF">MSPICULIGERA_LOCUS12366</name>
</gene>